<sequence>MREQPVPPSGESAATDGADRSTSAQSDLPPSPLPATFDPSRMIGIIRRKAMIRELAAAYREECLASCEELLELQKKWDEPYIELKPPQEEKKKKKKKKEASRPPKRQKKSR</sequence>
<proteinExistence type="predicted"/>
<protein>
    <submittedName>
        <fullName evidence="2">Uncharacterized protein</fullName>
    </submittedName>
</protein>
<dbReference type="PANTHER" id="PTHR37242:SF1">
    <property type="entry name" value="OS09G0569450 PROTEIN"/>
    <property type="match status" value="1"/>
</dbReference>
<dbReference type="PANTHER" id="PTHR37242">
    <property type="entry name" value="OS09G0569450 PROTEIN"/>
    <property type="match status" value="1"/>
</dbReference>
<evidence type="ECO:0000256" key="1">
    <source>
        <dbReference type="SAM" id="MobiDB-lite"/>
    </source>
</evidence>
<dbReference type="AlphaFoldDB" id="A0AAN7KJ73"/>
<dbReference type="Proteomes" id="UP001345219">
    <property type="component" value="Chromosome 3"/>
</dbReference>
<feature type="compositionally biased region" description="Basic residues" evidence="1">
    <location>
        <begin position="92"/>
        <end position="111"/>
    </location>
</feature>
<name>A0AAN7KJ73_9MYRT</name>
<keyword evidence="3" id="KW-1185">Reference proteome</keyword>
<accession>A0AAN7KJ73</accession>
<organism evidence="2 3">
    <name type="scientific">Trapa incisa</name>
    <dbReference type="NCBI Taxonomy" id="236973"/>
    <lineage>
        <taxon>Eukaryota</taxon>
        <taxon>Viridiplantae</taxon>
        <taxon>Streptophyta</taxon>
        <taxon>Embryophyta</taxon>
        <taxon>Tracheophyta</taxon>
        <taxon>Spermatophyta</taxon>
        <taxon>Magnoliopsida</taxon>
        <taxon>eudicotyledons</taxon>
        <taxon>Gunneridae</taxon>
        <taxon>Pentapetalae</taxon>
        <taxon>rosids</taxon>
        <taxon>malvids</taxon>
        <taxon>Myrtales</taxon>
        <taxon>Lythraceae</taxon>
        <taxon>Trapa</taxon>
    </lineage>
</organism>
<reference evidence="2 3" key="1">
    <citation type="journal article" date="2023" name="Hortic Res">
        <title>Pangenome of water caltrop reveals structural variations and asymmetric subgenome divergence after allopolyploidization.</title>
        <authorList>
            <person name="Zhang X."/>
            <person name="Chen Y."/>
            <person name="Wang L."/>
            <person name="Yuan Y."/>
            <person name="Fang M."/>
            <person name="Shi L."/>
            <person name="Lu R."/>
            <person name="Comes H.P."/>
            <person name="Ma Y."/>
            <person name="Chen Y."/>
            <person name="Huang G."/>
            <person name="Zhou Y."/>
            <person name="Zheng Z."/>
            <person name="Qiu Y."/>
        </authorList>
    </citation>
    <scope>NUCLEOTIDE SEQUENCE [LARGE SCALE GENOMIC DNA]</scope>
    <source>
        <tissue evidence="2">Roots</tissue>
    </source>
</reference>
<evidence type="ECO:0000313" key="3">
    <source>
        <dbReference type="Proteomes" id="UP001345219"/>
    </source>
</evidence>
<evidence type="ECO:0000313" key="2">
    <source>
        <dbReference type="EMBL" id="KAK4768339.1"/>
    </source>
</evidence>
<feature type="region of interest" description="Disordered" evidence="1">
    <location>
        <begin position="78"/>
        <end position="111"/>
    </location>
</feature>
<dbReference type="EMBL" id="JAXIOK010000006">
    <property type="protein sequence ID" value="KAK4768339.1"/>
    <property type="molecule type" value="Genomic_DNA"/>
</dbReference>
<comment type="caution">
    <text evidence="2">The sequence shown here is derived from an EMBL/GenBank/DDBJ whole genome shotgun (WGS) entry which is preliminary data.</text>
</comment>
<gene>
    <name evidence="2" type="ORF">SAY87_003480</name>
</gene>
<feature type="region of interest" description="Disordered" evidence="1">
    <location>
        <begin position="1"/>
        <end position="40"/>
    </location>
</feature>